<dbReference type="Pfam" id="PF18701">
    <property type="entry name" value="DUF5641"/>
    <property type="match status" value="1"/>
</dbReference>
<dbReference type="Proteomes" id="UP001314205">
    <property type="component" value="Unassembled WGS sequence"/>
</dbReference>
<organism evidence="2 3">
    <name type="scientific">Parnassius mnemosyne</name>
    <name type="common">clouded apollo</name>
    <dbReference type="NCBI Taxonomy" id="213953"/>
    <lineage>
        <taxon>Eukaryota</taxon>
        <taxon>Metazoa</taxon>
        <taxon>Ecdysozoa</taxon>
        <taxon>Arthropoda</taxon>
        <taxon>Hexapoda</taxon>
        <taxon>Insecta</taxon>
        <taxon>Pterygota</taxon>
        <taxon>Neoptera</taxon>
        <taxon>Endopterygota</taxon>
        <taxon>Lepidoptera</taxon>
        <taxon>Glossata</taxon>
        <taxon>Ditrysia</taxon>
        <taxon>Papilionoidea</taxon>
        <taxon>Papilionidae</taxon>
        <taxon>Parnassiinae</taxon>
        <taxon>Parnassini</taxon>
        <taxon>Parnassius</taxon>
        <taxon>Driopa</taxon>
    </lineage>
</organism>
<gene>
    <name evidence="2" type="ORF">PARMNEM_LOCUS14784</name>
</gene>
<sequence length="74" mass="8229">MASVLLSKLIKYVRDILTRVKITRITALTDSTIVLTIEALHPGPDGIVRCVTLRTQKSTLQRPVNKLSPLPYSN</sequence>
<proteinExistence type="predicted"/>
<name>A0AAV1LMF7_9NEOP</name>
<evidence type="ECO:0000313" key="2">
    <source>
        <dbReference type="EMBL" id="CAK1595282.1"/>
    </source>
</evidence>
<evidence type="ECO:0000313" key="3">
    <source>
        <dbReference type="Proteomes" id="UP001314205"/>
    </source>
</evidence>
<accession>A0AAV1LMF7</accession>
<evidence type="ECO:0000259" key="1">
    <source>
        <dbReference type="Pfam" id="PF18701"/>
    </source>
</evidence>
<reference evidence="2 3" key="1">
    <citation type="submission" date="2023-11" db="EMBL/GenBank/DDBJ databases">
        <authorList>
            <person name="Hedman E."/>
            <person name="Englund M."/>
            <person name="Stromberg M."/>
            <person name="Nyberg Akerstrom W."/>
            <person name="Nylinder S."/>
            <person name="Jareborg N."/>
            <person name="Kallberg Y."/>
            <person name="Kronander E."/>
        </authorList>
    </citation>
    <scope>NUCLEOTIDE SEQUENCE [LARGE SCALE GENOMIC DNA]</scope>
</reference>
<dbReference type="EMBL" id="CAVLGL010000092">
    <property type="protein sequence ID" value="CAK1595282.1"/>
    <property type="molecule type" value="Genomic_DNA"/>
</dbReference>
<feature type="domain" description="DUF5641" evidence="1">
    <location>
        <begin position="36"/>
        <end position="70"/>
    </location>
</feature>
<protein>
    <recommendedName>
        <fullName evidence="1">DUF5641 domain-containing protein</fullName>
    </recommendedName>
</protein>
<keyword evidence="3" id="KW-1185">Reference proteome</keyword>
<dbReference type="AlphaFoldDB" id="A0AAV1LMF7"/>
<comment type="caution">
    <text evidence="2">The sequence shown here is derived from an EMBL/GenBank/DDBJ whole genome shotgun (WGS) entry which is preliminary data.</text>
</comment>
<dbReference type="InterPro" id="IPR040676">
    <property type="entry name" value="DUF5641"/>
</dbReference>